<evidence type="ECO:0000313" key="8">
    <source>
        <dbReference type="Proteomes" id="UP001054252"/>
    </source>
</evidence>
<evidence type="ECO:0000256" key="6">
    <source>
        <dbReference type="SAM" id="Phobius"/>
    </source>
</evidence>
<protein>
    <recommendedName>
        <fullName evidence="9">Sulfite exporter TauE/SafE family protein</fullName>
    </recommendedName>
</protein>
<organism evidence="7 8">
    <name type="scientific">Rubroshorea leprosula</name>
    <dbReference type="NCBI Taxonomy" id="152421"/>
    <lineage>
        <taxon>Eukaryota</taxon>
        <taxon>Viridiplantae</taxon>
        <taxon>Streptophyta</taxon>
        <taxon>Embryophyta</taxon>
        <taxon>Tracheophyta</taxon>
        <taxon>Spermatophyta</taxon>
        <taxon>Magnoliopsida</taxon>
        <taxon>eudicotyledons</taxon>
        <taxon>Gunneridae</taxon>
        <taxon>Pentapetalae</taxon>
        <taxon>rosids</taxon>
        <taxon>malvids</taxon>
        <taxon>Malvales</taxon>
        <taxon>Dipterocarpaceae</taxon>
        <taxon>Rubroshorea</taxon>
    </lineage>
</organism>
<dbReference type="GO" id="GO:0016020">
    <property type="term" value="C:membrane"/>
    <property type="evidence" value="ECO:0007669"/>
    <property type="project" value="UniProtKB-SubCell"/>
</dbReference>
<feature type="transmembrane region" description="Helical" evidence="6">
    <location>
        <begin position="354"/>
        <end position="373"/>
    </location>
</feature>
<feature type="transmembrane region" description="Helical" evidence="6">
    <location>
        <begin position="108"/>
        <end position="137"/>
    </location>
</feature>
<keyword evidence="3 6" id="KW-0812">Transmembrane</keyword>
<dbReference type="Pfam" id="PF01925">
    <property type="entry name" value="TauE"/>
    <property type="match status" value="2"/>
</dbReference>
<accession>A0AAV5K650</accession>
<keyword evidence="4 6" id="KW-1133">Transmembrane helix</keyword>
<reference evidence="7 8" key="1">
    <citation type="journal article" date="2021" name="Commun. Biol.">
        <title>The genome of Shorea leprosula (Dipterocarpaceae) highlights the ecological relevance of drought in aseasonal tropical rainforests.</title>
        <authorList>
            <person name="Ng K.K.S."/>
            <person name="Kobayashi M.J."/>
            <person name="Fawcett J.A."/>
            <person name="Hatakeyama M."/>
            <person name="Paape T."/>
            <person name="Ng C.H."/>
            <person name="Ang C.C."/>
            <person name="Tnah L.H."/>
            <person name="Lee C.T."/>
            <person name="Nishiyama T."/>
            <person name="Sese J."/>
            <person name="O'Brien M.J."/>
            <person name="Copetti D."/>
            <person name="Mohd Noor M.I."/>
            <person name="Ong R.C."/>
            <person name="Putra M."/>
            <person name="Sireger I.Z."/>
            <person name="Indrioko S."/>
            <person name="Kosugi Y."/>
            <person name="Izuno A."/>
            <person name="Isagi Y."/>
            <person name="Lee S.L."/>
            <person name="Shimizu K.K."/>
        </authorList>
    </citation>
    <scope>NUCLEOTIDE SEQUENCE [LARGE SCALE GENOMIC DNA]</scope>
    <source>
        <strain evidence="7">214</strain>
    </source>
</reference>
<feature type="transmembrane region" description="Helical" evidence="6">
    <location>
        <begin position="21"/>
        <end position="49"/>
    </location>
</feature>
<evidence type="ECO:0000256" key="2">
    <source>
        <dbReference type="ARBA" id="ARBA00009142"/>
    </source>
</evidence>
<dbReference type="PANTHER" id="PTHR14255">
    <property type="entry name" value="CEREBLON"/>
    <property type="match status" value="1"/>
</dbReference>
<feature type="transmembrane region" description="Helical" evidence="6">
    <location>
        <begin position="240"/>
        <end position="259"/>
    </location>
</feature>
<evidence type="ECO:0000256" key="1">
    <source>
        <dbReference type="ARBA" id="ARBA00004141"/>
    </source>
</evidence>
<dbReference type="GO" id="GO:0016567">
    <property type="term" value="P:protein ubiquitination"/>
    <property type="evidence" value="ECO:0007669"/>
    <property type="project" value="TreeGrafter"/>
</dbReference>
<dbReference type="Proteomes" id="UP001054252">
    <property type="component" value="Unassembled WGS sequence"/>
</dbReference>
<comment type="similarity">
    <text evidence="2">Belongs to the 4-toluene sulfonate uptake permease (TSUP) (TC 2.A.102) family.</text>
</comment>
<dbReference type="PANTHER" id="PTHR14255:SF3">
    <property type="entry name" value="SULFITE EXPORTER TAUE_SAFE FAMILY PROTEIN 5-RELATED"/>
    <property type="match status" value="1"/>
</dbReference>
<keyword evidence="8" id="KW-1185">Reference proteome</keyword>
<evidence type="ECO:0000256" key="5">
    <source>
        <dbReference type="ARBA" id="ARBA00023136"/>
    </source>
</evidence>
<comment type="subcellular location">
    <subcellularLocation>
        <location evidence="1">Membrane</location>
        <topology evidence="1">Multi-pass membrane protein</topology>
    </subcellularLocation>
</comment>
<proteinExistence type="inferred from homology"/>
<feature type="transmembrane region" description="Helical" evidence="6">
    <location>
        <begin position="201"/>
        <end position="220"/>
    </location>
</feature>
<feature type="transmembrane region" description="Helical" evidence="6">
    <location>
        <begin position="324"/>
        <end position="347"/>
    </location>
</feature>
<sequence>MLGQRRSQRLQYQETALKPAAPVLLAGLFCFIAASISSAGGVGGGGLFIPMLTIVGGLDLKTASSFSAFMVTGGSVANVIYNLCTTSEKFGGKCLIDYDIALLSEPSMLLGVSIGVICNLVFPEWLITILFAILLALSTFKTLRNGIFYWKIESETVRRSANAELEDGVSGDGTCGETGEGIKSLKEPLCRMEGSEKSRFPWMKLGVLLMIWFSFFLLYLLRGNRYGQGITRMKPCGWAYWVLSLFQIPLAIAFTACILHGRKRLPFQVPVQQGIGDFAQNGSFKELIFPLMALLAGILGGIFGIGGGMLISPLLLQVGIAPEVTAATCSFMVLFSSTMSAFQYLLLGMEHTGTALIFSIICFIASLLGLLIVQKVIQEFGRASVIVFSVGIVMGLSTVLMTSFGALDVWDDYISGKYMGFKPPC</sequence>
<feature type="transmembrane region" description="Helical" evidence="6">
    <location>
        <begin position="287"/>
        <end position="312"/>
    </location>
</feature>
<dbReference type="InterPro" id="IPR002781">
    <property type="entry name" value="TM_pro_TauE-like"/>
</dbReference>
<keyword evidence="5 6" id="KW-0472">Membrane</keyword>
<feature type="transmembrane region" description="Helical" evidence="6">
    <location>
        <begin position="385"/>
        <end position="410"/>
    </location>
</feature>
<comment type="caution">
    <text evidence="7">The sequence shown here is derived from an EMBL/GenBank/DDBJ whole genome shotgun (WGS) entry which is preliminary data.</text>
</comment>
<name>A0AAV5K650_9ROSI</name>
<evidence type="ECO:0000256" key="3">
    <source>
        <dbReference type="ARBA" id="ARBA00022692"/>
    </source>
</evidence>
<dbReference type="EMBL" id="BPVZ01000052">
    <property type="protein sequence ID" value="GKV19229.1"/>
    <property type="molecule type" value="Genomic_DNA"/>
</dbReference>
<evidence type="ECO:0000256" key="4">
    <source>
        <dbReference type="ARBA" id="ARBA00022989"/>
    </source>
</evidence>
<gene>
    <name evidence="7" type="ORF">SLEP1_g29517</name>
</gene>
<evidence type="ECO:0008006" key="9">
    <source>
        <dbReference type="Google" id="ProtNLM"/>
    </source>
</evidence>
<dbReference type="AlphaFoldDB" id="A0AAV5K650"/>
<dbReference type="GO" id="GO:0031464">
    <property type="term" value="C:Cul4A-RING E3 ubiquitin ligase complex"/>
    <property type="evidence" value="ECO:0007669"/>
    <property type="project" value="TreeGrafter"/>
</dbReference>
<evidence type="ECO:0000313" key="7">
    <source>
        <dbReference type="EMBL" id="GKV19229.1"/>
    </source>
</evidence>